<dbReference type="GO" id="GO:0005886">
    <property type="term" value="C:plasma membrane"/>
    <property type="evidence" value="ECO:0007669"/>
    <property type="project" value="TreeGrafter"/>
</dbReference>
<protein>
    <submittedName>
        <fullName evidence="6">Putative malate transporter YflS</fullName>
    </submittedName>
</protein>
<feature type="transmembrane region" description="Helical" evidence="5">
    <location>
        <begin position="43"/>
        <end position="74"/>
    </location>
</feature>
<dbReference type="eggNOG" id="COG0471">
    <property type="taxonomic scope" value="Bacteria"/>
</dbReference>
<feature type="transmembrane region" description="Helical" evidence="5">
    <location>
        <begin position="216"/>
        <end position="238"/>
    </location>
</feature>
<dbReference type="RefSeq" id="WP_035810029.1">
    <property type="nucleotide sequence ID" value="NZ_CCSE01000001.1"/>
</dbReference>
<comment type="subcellular location">
    <subcellularLocation>
        <location evidence="1">Membrane</location>
        <topology evidence="1">Multi-pass membrane protein</topology>
    </subcellularLocation>
</comment>
<evidence type="ECO:0000256" key="5">
    <source>
        <dbReference type="SAM" id="Phobius"/>
    </source>
</evidence>
<feature type="transmembrane region" description="Helical" evidence="5">
    <location>
        <begin position="372"/>
        <end position="395"/>
    </location>
</feature>
<reference evidence="6 7" key="1">
    <citation type="submission" date="2014-07" db="EMBL/GenBank/DDBJ databases">
        <authorList>
            <person name="Urmite Genomes Urmite Genomes"/>
        </authorList>
    </citation>
    <scope>NUCLEOTIDE SEQUENCE [LARGE SCALE GENOMIC DNA]</scope>
    <source>
        <strain evidence="6 7">13MG44_air</strain>
    </source>
</reference>
<name>A0A078M991_9STAP</name>
<feature type="transmembrane region" description="Helical" evidence="5">
    <location>
        <begin position="296"/>
        <end position="318"/>
    </location>
</feature>
<keyword evidence="3 5" id="KW-1133">Transmembrane helix</keyword>
<evidence type="ECO:0000256" key="3">
    <source>
        <dbReference type="ARBA" id="ARBA00022989"/>
    </source>
</evidence>
<feature type="transmembrane region" description="Helical" evidence="5">
    <location>
        <begin position="407"/>
        <end position="428"/>
    </location>
</feature>
<evidence type="ECO:0000256" key="1">
    <source>
        <dbReference type="ARBA" id="ARBA00004141"/>
    </source>
</evidence>
<feature type="transmembrane region" description="Helical" evidence="5">
    <location>
        <begin position="86"/>
        <end position="106"/>
    </location>
</feature>
<feature type="transmembrane region" description="Helical" evidence="5">
    <location>
        <begin position="126"/>
        <end position="144"/>
    </location>
</feature>
<feature type="transmembrane region" description="Helical" evidence="5">
    <location>
        <begin position="330"/>
        <end position="352"/>
    </location>
</feature>
<evidence type="ECO:0000256" key="2">
    <source>
        <dbReference type="ARBA" id="ARBA00022692"/>
    </source>
</evidence>
<dbReference type="GO" id="GO:0022857">
    <property type="term" value="F:transmembrane transporter activity"/>
    <property type="evidence" value="ECO:0007669"/>
    <property type="project" value="InterPro"/>
</dbReference>
<accession>A0A078M991</accession>
<dbReference type="HOGENOM" id="CLU_575917_0_0_9"/>
<feature type="transmembrane region" description="Helical" evidence="5">
    <location>
        <begin position="12"/>
        <end position="31"/>
    </location>
</feature>
<proteinExistence type="predicted"/>
<keyword evidence="4 5" id="KW-0472">Membrane</keyword>
<keyword evidence="7" id="KW-1185">Reference proteome</keyword>
<dbReference type="Proteomes" id="UP000044136">
    <property type="component" value="Unassembled WGS sequence"/>
</dbReference>
<dbReference type="InterPro" id="IPR001898">
    <property type="entry name" value="SLC13A/DASS"/>
</dbReference>
<dbReference type="Pfam" id="PF00939">
    <property type="entry name" value="Na_sulph_symp"/>
    <property type="match status" value="1"/>
</dbReference>
<gene>
    <name evidence="6" type="primary">yflS_2</name>
    <name evidence="6" type="ORF">BN1048_01566</name>
</gene>
<feature type="transmembrane region" description="Helical" evidence="5">
    <location>
        <begin position="176"/>
        <end position="196"/>
    </location>
</feature>
<sequence>MRLNRTRFTMTFNISVILVFILLIFIAPSTFLQDFTPEQRRTVGLLVLAIYLWTISPLPSGAASILLLAMMMILGLVDSVESAMSGFLSSALYFILILTILSRVLVKTGVDKVVASQLLRLNEKGPKAIAVALPVLIAILPALMPSAFARLKMLLPFVDRLNDSFGFSNHSVFKKYALYVIGLMNQNGTIIVYTGGGFPVLAAQLLNDYNVADLGWLEWFLIIAPPLWLALLIVNIFAWNYFKYSYPSETPDSQVQKAIQPEKYFETPRERKRFQFVIMTFLMMIIVWALTDNNVVPTLLPPMILLVIYSIPKIGLLNNTDIRAFDWESFLLLGASFSIGILLDQNGTAVVIAEHMMQFVPEDSGLIFKTVLIALITFVFRMIFIVPSSAIIVIFPIVVSYADITNIPALSLAFLVILIVGGTNILPIHSPTSYFAFQSGVLSKKDHYIIAAFSTGIFIITAIIAASTYWTLWL</sequence>
<keyword evidence="2 5" id="KW-0812">Transmembrane</keyword>
<dbReference type="OrthoDB" id="2386058at2"/>
<dbReference type="EMBL" id="CCSE01000001">
    <property type="protein sequence ID" value="CEA02002.1"/>
    <property type="molecule type" value="Genomic_DNA"/>
</dbReference>
<dbReference type="PANTHER" id="PTHR10283">
    <property type="entry name" value="SOLUTE CARRIER FAMILY 13 MEMBER"/>
    <property type="match status" value="1"/>
</dbReference>
<feature type="transmembrane region" description="Helical" evidence="5">
    <location>
        <begin position="448"/>
        <end position="472"/>
    </location>
</feature>
<evidence type="ECO:0000313" key="7">
    <source>
        <dbReference type="Proteomes" id="UP000044136"/>
    </source>
</evidence>
<dbReference type="STRING" id="1461582.BN1048_01566"/>
<evidence type="ECO:0000256" key="4">
    <source>
        <dbReference type="ARBA" id="ARBA00023136"/>
    </source>
</evidence>
<organism evidence="6 7">
    <name type="scientific">Jeotgalicoccus saudimassiliensis</name>
    <dbReference type="NCBI Taxonomy" id="1461582"/>
    <lineage>
        <taxon>Bacteria</taxon>
        <taxon>Bacillati</taxon>
        <taxon>Bacillota</taxon>
        <taxon>Bacilli</taxon>
        <taxon>Bacillales</taxon>
        <taxon>Staphylococcaceae</taxon>
        <taxon>Jeotgalicoccus</taxon>
    </lineage>
</organism>
<dbReference type="PANTHER" id="PTHR10283:SF125">
    <property type="entry name" value="MG(2+)_CITRATE COMPLEX SECONDARY TRANSPORTER"/>
    <property type="match status" value="1"/>
</dbReference>
<evidence type="ECO:0000313" key="6">
    <source>
        <dbReference type="EMBL" id="CEA02002.1"/>
    </source>
</evidence>
<dbReference type="AlphaFoldDB" id="A0A078M991"/>
<feature type="transmembrane region" description="Helical" evidence="5">
    <location>
        <begin position="273"/>
        <end position="290"/>
    </location>
</feature>